<comment type="catalytic activity">
    <reaction evidence="2">
        <text>2 GTP = 3',3'-c-di-GMP + 2 diphosphate</text>
        <dbReference type="Rhea" id="RHEA:24898"/>
        <dbReference type="ChEBI" id="CHEBI:33019"/>
        <dbReference type="ChEBI" id="CHEBI:37565"/>
        <dbReference type="ChEBI" id="CHEBI:58805"/>
        <dbReference type="EC" id="2.7.7.65"/>
    </reaction>
</comment>
<dbReference type="InterPro" id="IPR001789">
    <property type="entry name" value="Sig_transdc_resp-reg_receiver"/>
</dbReference>
<dbReference type="GO" id="GO:0043709">
    <property type="term" value="P:cell adhesion involved in single-species biofilm formation"/>
    <property type="evidence" value="ECO:0007669"/>
    <property type="project" value="TreeGrafter"/>
</dbReference>
<dbReference type="InterPro" id="IPR050469">
    <property type="entry name" value="Diguanylate_Cyclase"/>
</dbReference>
<dbReference type="GO" id="GO:0000160">
    <property type="term" value="P:phosphorelay signal transduction system"/>
    <property type="evidence" value="ECO:0007669"/>
    <property type="project" value="InterPro"/>
</dbReference>
<dbReference type="EMBL" id="LVJN01000015">
    <property type="protein sequence ID" value="OSM07036.1"/>
    <property type="molecule type" value="Genomic_DNA"/>
</dbReference>
<dbReference type="Gene3D" id="3.40.50.2300">
    <property type="match status" value="1"/>
</dbReference>
<gene>
    <name evidence="6" type="ORF">MAIT1_00054</name>
</gene>
<dbReference type="Proteomes" id="UP000194003">
    <property type="component" value="Unassembled WGS sequence"/>
</dbReference>
<dbReference type="AlphaFoldDB" id="A0A1Y2K983"/>
<dbReference type="EC" id="2.7.7.65" evidence="1"/>
<comment type="caution">
    <text evidence="6">The sequence shown here is derived from an EMBL/GenBank/DDBJ whole genome shotgun (WGS) entry which is preliminary data.</text>
</comment>
<dbReference type="OrthoDB" id="9812260at2"/>
<keyword evidence="7" id="KW-1185">Reference proteome</keyword>
<dbReference type="PROSITE" id="PS50110">
    <property type="entry name" value="RESPONSE_REGULATORY"/>
    <property type="match status" value="1"/>
</dbReference>
<dbReference type="PANTHER" id="PTHR45138:SF9">
    <property type="entry name" value="DIGUANYLATE CYCLASE DGCM-RELATED"/>
    <property type="match status" value="1"/>
</dbReference>
<evidence type="ECO:0000259" key="5">
    <source>
        <dbReference type="PROSITE" id="PS50887"/>
    </source>
</evidence>
<dbReference type="RefSeq" id="WP_085440951.1">
    <property type="nucleotide sequence ID" value="NZ_LVJN01000015.1"/>
</dbReference>
<keyword evidence="3" id="KW-0597">Phosphoprotein</keyword>
<dbReference type="PANTHER" id="PTHR45138">
    <property type="entry name" value="REGULATORY COMPONENTS OF SENSORY TRANSDUCTION SYSTEM"/>
    <property type="match status" value="1"/>
</dbReference>
<feature type="domain" description="Response regulatory" evidence="4">
    <location>
        <begin position="14"/>
        <end position="130"/>
    </location>
</feature>
<dbReference type="InterPro" id="IPR011006">
    <property type="entry name" value="CheY-like_superfamily"/>
</dbReference>
<organism evidence="6 7">
    <name type="scientific">Magnetofaba australis IT-1</name>
    <dbReference type="NCBI Taxonomy" id="1434232"/>
    <lineage>
        <taxon>Bacteria</taxon>
        <taxon>Pseudomonadati</taxon>
        <taxon>Pseudomonadota</taxon>
        <taxon>Magnetococcia</taxon>
        <taxon>Magnetococcales</taxon>
        <taxon>Magnetococcaceae</taxon>
        <taxon>Magnetofaba</taxon>
    </lineage>
</organism>
<sequence length="313" mass="34549">MKRRTISQSESKPRILIVDDQPGNIQALYHAVEPVGDIFMATGGEQALAFCRNDAPPDLILLDVEMPDMNGYEVCQRLKQDHRSADIPVIFVTGHASADDEARALQIGGADFIHKPVNHAIAHARVSTQLTLKAQSDLLRRQAQEDALTQIANRRYFDHALRQEWRHCQRHGAPLSLLLLDVDYFKRYNDDQGHPQGDACLRQVASVIAQNMGRPHDLAARYGGEEFVCLLPQTTRKGALTKAEHIRQQIAQLGLPHPASACAEVVTVSIGAATLKPSSHDAWERLLLLADQALYAAKGAGRNRVEISEAEDG</sequence>
<evidence type="ECO:0000313" key="6">
    <source>
        <dbReference type="EMBL" id="OSM07036.1"/>
    </source>
</evidence>
<accession>A0A1Y2K983</accession>
<dbReference type="InterPro" id="IPR029787">
    <property type="entry name" value="Nucleotide_cyclase"/>
</dbReference>
<dbReference type="Pfam" id="PF00072">
    <property type="entry name" value="Response_reg"/>
    <property type="match status" value="1"/>
</dbReference>
<dbReference type="GO" id="GO:1902201">
    <property type="term" value="P:negative regulation of bacterial-type flagellum-dependent cell motility"/>
    <property type="evidence" value="ECO:0007669"/>
    <property type="project" value="TreeGrafter"/>
</dbReference>
<dbReference type="SUPFAM" id="SSF55073">
    <property type="entry name" value="Nucleotide cyclase"/>
    <property type="match status" value="1"/>
</dbReference>
<evidence type="ECO:0000256" key="1">
    <source>
        <dbReference type="ARBA" id="ARBA00012528"/>
    </source>
</evidence>
<evidence type="ECO:0000256" key="2">
    <source>
        <dbReference type="ARBA" id="ARBA00034247"/>
    </source>
</evidence>
<reference evidence="6 7" key="1">
    <citation type="journal article" date="2016" name="BMC Genomics">
        <title>Combined genomic and structural analyses of a cultured magnetotactic bacterium reveals its niche adaptation to a dynamic environment.</title>
        <authorList>
            <person name="Araujo A.C."/>
            <person name="Morillo V."/>
            <person name="Cypriano J."/>
            <person name="Teixeira L.C."/>
            <person name="Leao P."/>
            <person name="Lyra S."/>
            <person name="Almeida L.G."/>
            <person name="Bazylinski D.A."/>
            <person name="Vasconcellos A.T."/>
            <person name="Abreu F."/>
            <person name="Lins U."/>
        </authorList>
    </citation>
    <scope>NUCLEOTIDE SEQUENCE [LARGE SCALE GENOMIC DNA]</scope>
    <source>
        <strain evidence="6 7">IT-1</strain>
    </source>
</reference>
<proteinExistence type="predicted"/>
<dbReference type="CDD" id="cd01949">
    <property type="entry name" value="GGDEF"/>
    <property type="match status" value="1"/>
</dbReference>
<feature type="modified residue" description="4-aspartylphosphate" evidence="3">
    <location>
        <position position="63"/>
    </location>
</feature>
<dbReference type="SMART" id="SM00267">
    <property type="entry name" value="GGDEF"/>
    <property type="match status" value="1"/>
</dbReference>
<dbReference type="NCBIfam" id="TIGR00254">
    <property type="entry name" value="GGDEF"/>
    <property type="match status" value="1"/>
</dbReference>
<dbReference type="FunFam" id="3.30.70.270:FF:000001">
    <property type="entry name" value="Diguanylate cyclase domain protein"/>
    <property type="match status" value="1"/>
</dbReference>
<dbReference type="Gene3D" id="3.30.70.270">
    <property type="match status" value="1"/>
</dbReference>
<dbReference type="GO" id="GO:0052621">
    <property type="term" value="F:diguanylate cyclase activity"/>
    <property type="evidence" value="ECO:0007669"/>
    <property type="project" value="UniProtKB-EC"/>
</dbReference>
<evidence type="ECO:0000259" key="4">
    <source>
        <dbReference type="PROSITE" id="PS50110"/>
    </source>
</evidence>
<evidence type="ECO:0000256" key="3">
    <source>
        <dbReference type="PROSITE-ProRule" id="PRU00169"/>
    </source>
</evidence>
<dbReference type="Pfam" id="PF00990">
    <property type="entry name" value="GGDEF"/>
    <property type="match status" value="1"/>
</dbReference>
<dbReference type="SUPFAM" id="SSF52172">
    <property type="entry name" value="CheY-like"/>
    <property type="match status" value="1"/>
</dbReference>
<protein>
    <recommendedName>
        <fullName evidence="1">diguanylate cyclase</fullName>
        <ecNumber evidence="1">2.7.7.65</ecNumber>
    </recommendedName>
</protein>
<dbReference type="InterPro" id="IPR043128">
    <property type="entry name" value="Rev_trsase/Diguanyl_cyclase"/>
</dbReference>
<dbReference type="PROSITE" id="PS50887">
    <property type="entry name" value="GGDEF"/>
    <property type="match status" value="1"/>
</dbReference>
<name>A0A1Y2K983_9PROT</name>
<dbReference type="InterPro" id="IPR000160">
    <property type="entry name" value="GGDEF_dom"/>
</dbReference>
<dbReference type="SMART" id="SM00448">
    <property type="entry name" value="REC"/>
    <property type="match status" value="1"/>
</dbReference>
<evidence type="ECO:0000313" key="7">
    <source>
        <dbReference type="Proteomes" id="UP000194003"/>
    </source>
</evidence>
<feature type="domain" description="GGDEF" evidence="5">
    <location>
        <begin position="173"/>
        <end position="310"/>
    </location>
</feature>
<dbReference type="STRING" id="1434232.MAIT1_00054"/>
<dbReference type="GO" id="GO:0005886">
    <property type="term" value="C:plasma membrane"/>
    <property type="evidence" value="ECO:0007669"/>
    <property type="project" value="TreeGrafter"/>
</dbReference>